<dbReference type="Gene3D" id="3.30.497.10">
    <property type="entry name" value="Antithrombin, subunit I, domain 2"/>
    <property type="match status" value="2"/>
</dbReference>
<keyword evidence="2" id="KW-0722">Serine protease inhibitor</keyword>
<evidence type="ECO:0000256" key="3">
    <source>
        <dbReference type="SAM" id="MobiDB-lite"/>
    </source>
</evidence>
<dbReference type="Pfam" id="PF00079">
    <property type="entry name" value="Serpin"/>
    <property type="match status" value="1"/>
</dbReference>
<feature type="domain" description="Serpin" evidence="4">
    <location>
        <begin position="658"/>
        <end position="819"/>
    </location>
</feature>
<evidence type="ECO:0000256" key="2">
    <source>
        <dbReference type="ARBA" id="ARBA00022900"/>
    </source>
</evidence>
<dbReference type="Proteomes" id="UP001153712">
    <property type="component" value="Chromosome 1"/>
</dbReference>
<feature type="region of interest" description="Disordered" evidence="3">
    <location>
        <begin position="421"/>
        <end position="452"/>
    </location>
</feature>
<dbReference type="PANTHER" id="PTHR11461">
    <property type="entry name" value="SERINE PROTEASE INHIBITOR, SERPIN"/>
    <property type="match status" value="1"/>
</dbReference>
<feature type="region of interest" description="Disordered" evidence="3">
    <location>
        <begin position="253"/>
        <end position="318"/>
    </location>
</feature>
<feature type="region of interest" description="Disordered" evidence="3">
    <location>
        <begin position="351"/>
        <end position="408"/>
    </location>
</feature>
<organism evidence="5 6">
    <name type="scientific">Phyllotreta striolata</name>
    <name type="common">Striped flea beetle</name>
    <name type="synonym">Crioceris striolata</name>
    <dbReference type="NCBI Taxonomy" id="444603"/>
    <lineage>
        <taxon>Eukaryota</taxon>
        <taxon>Metazoa</taxon>
        <taxon>Ecdysozoa</taxon>
        <taxon>Arthropoda</taxon>
        <taxon>Hexapoda</taxon>
        <taxon>Insecta</taxon>
        <taxon>Pterygota</taxon>
        <taxon>Neoptera</taxon>
        <taxon>Endopterygota</taxon>
        <taxon>Coleoptera</taxon>
        <taxon>Polyphaga</taxon>
        <taxon>Cucujiformia</taxon>
        <taxon>Chrysomeloidea</taxon>
        <taxon>Chrysomelidae</taxon>
        <taxon>Galerucinae</taxon>
        <taxon>Alticini</taxon>
        <taxon>Phyllotreta</taxon>
    </lineage>
</organism>
<dbReference type="PANTHER" id="PTHR11461:SF130">
    <property type="entry name" value="SERPIN 85F"/>
    <property type="match status" value="1"/>
</dbReference>
<dbReference type="InterPro" id="IPR000215">
    <property type="entry name" value="Serpin_fam"/>
</dbReference>
<sequence>MLLVMQIGTQQTDVLPSEYTYFSIDHAVVHTAVAARRDMTRVPRTRAFFETNSPSPGRVLRWWVLWSLLWGGSGSLVHRRSRSHGWNEAPSWAGYGFHTYPHPDSSPAAPREVMVEVVNDLGLKLLAIHNENNEDNIAISPYGALSILVALGEGLQGDAVRELQRAVHVPNDISVIRIGLRDIHRHLKSYFIPREGFLAGLTLNHDNVSLRPEYEDVLRFYGFDIMSFNNALYPDPQTTEKPIYFTTTENQHREITTTEKSPETTSTILSTTTEKNPETTSTILSTTTEKNPETTSTLLSTTTEKSPETTSTILSTTTEKRPEITTAMLSTTTEKGEEKTSTTIAVQTKTDIPTSTSTEPTTVSSSVVTTPSTDENSTSTITTESTTNKESTMTSTETISTESDTTANEISTLPITTTTEQVTTTTTDSAITSSTFTPSDTTITPTSTSTEGTTVFEETTKLILAKDDPETSTIVTTTNVNTDSTTTTMSSVPESMVTTTEIPLSTAGEEETVVDTTEQNVEETTTETLLMSSTSMLESETSTELSTLTSESTTLVSFPYPDASAPPAGDITTGTMEENEINNKEGVAKRNTFIESNNGVNRTTRKSRSLIDYIIARHYDGDQTANHLALQSYPEPPHLEPYLPQTRPDFLVQGRFPERNVHYMKYDTVLPFAFLSHLRAFALSFPLDSDKYYLLLVLPLDEAGVDKLICDVRLNGNLKGIVEGLRYRHVVAVIPNFMLKGYVNLTPSLQKLGVRKVFEPGQADFSPMTRMREIYITNIEQAISVNIKNYVDPEAYDTRRQYTEYNPIEFRADHPFLAIARLLGKDPLEEDYYGDPIAFESGPLLDFGISWVHTFKKFVVPKHIRTHGRCPLKAGCRT</sequence>
<dbReference type="EMBL" id="OU900094">
    <property type="protein sequence ID" value="CAG9854970.1"/>
    <property type="molecule type" value="Genomic_DNA"/>
</dbReference>
<dbReference type="GO" id="GO:0004867">
    <property type="term" value="F:serine-type endopeptidase inhibitor activity"/>
    <property type="evidence" value="ECO:0007669"/>
    <property type="project" value="UniProtKB-KW"/>
</dbReference>
<keyword evidence="6" id="KW-1185">Reference proteome</keyword>
<accession>A0A9N9TJD5</accession>
<dbReference type="InterPro" id="IPR042178">
    <property type="entry name" value="Serpin_sf_1"/>
</dbReference>
<dbReference type="Gene3D" id="2.30.39.10">
    <property type="entry name" value="Alpha-1-antitrypsin, domain 1"/>
    <property type="match status" value="1"/>
</dbReference>
<evidence type="ECO:0000256" key="1">
    <source>
        <dbReference type="ARBA" id="ARBA00022690"/>
    </source>
</evidence>
<evidence type="ECO:0000259" key="4">
    <source>
        <dbReference type="Pfam" id="PF00079"/>
    </source>
</evidence>
<dbReference type="InterPro" id="IPR023796">
    <property type="entry name" value="Serpin_dom"/>
</dbReference>
<proteinExistence type="predicted"/>
<evidence type="ECO:0000313" key="6">
    <source>
        <dbReference type="Proteomes" id="UP001153712"/>
    </source>
</evidence>
<feature type="compositionally biased region" description="Low complexity" evidence="3">
    <location>
        <begin position="353"/>
        <end position="408"/>
    </location>
</feature>
<dbReference type="OrthoDB" id="8179360at2759"/>
<dbReference type="GO" id="GO:0005615">
    <property type="term" value="C:extracellular space"/>
    <property type="evidence" value="ECO:0007669"/>
    <property type="project" value="InterPro"/>
</dbReference>
<dbReference type="AlphaFoldDB" id="A0A9N9TJD5"/>
<feature type="compositionally biased region" description="Low complexity" evidence="3">
    <location>
        <begin position="263"/>
        <end position="317"/>
    </location>
</feature>
<name>A0A9N9TJD5_PHYSR</name>
<dbReference type="SUPFAM" id="SSF56574">
    <property type="entry name" value="Serpins"/>
    <property type="match status" value="2"/>
</dbReference>
<reference evidence="5" key="1">
    <citation type="submission" date="2022-01" db="EMBL/GenBank/DDBJ databases">
        <authorList>
            <person name="King R."/>
        </authorList>
    </citation>
    <scope>NUCLEOTIDE SEQUENCE</scope>
</reference>
<feature type="compositionally biased region" description="Basic and acidic residues" evidence="3">
    <location>
        <begin position="253"/>
        <end position="262"/>
    </location>
</feature>
<gene>
    <name evidence="5" type="ORF">PHYEVI_LOCUS1430</name>
</gene>
<keyword evidence="1" id="KW-0646">Protease inhibitor</keyword>
<dbReference type="InterPro" id="IPR036186">
    <property type="entry name" value="Serpin_sf"/>
</dbReference>
<dbReference type="InterPro" id="IPR042185">
    <property type="entry name" value="Serpin_sf_2"/>
</dbReference>
<protein>
    <recommendedName>
        <fullName evidence="4">Serpin domain-containing protein</fullName>
    </recommendedName>
</protein>
<evidence type="ECO:0000313" key="5">
    <source>
        <dbReference type="EMBL" id="CAG9854970.1"/>
    </source>
</evidence>